<reference evidence="5 6" key="1">
    <citation type="journal article" date="2019" name="Int. J. Syst. Evol. Microbiol.">
        <title>The Global Catalogue of Microorganisms (GCM) 10K type strain sequencing project: providing services to taxonomists for standard genome sequencing and annotation.</title>
        <authorList>
            <consortium name="The Broad Institute Genomics Platform"/>
            <consortium name="The Broad Institute Genome Sequencing Center for Infectious Disease"/>
            <person name="Wu L."/>
            <person name="Ma J."/>
        </authorList>
    </citation>
    <scope>NUCLEOTIDE SEQUENCE [LARGE SCALE GENOMIC DNA]</scope>
    <source>
        <strain evidence="5 6">CGMCC 1.15824</strain>
    </source>
</reference>
<dbReference type="InterPro" id="IPR001509">
    <property type="entry name" value="Epimerase_deHydtase"/>
</dbReference>
<dbReference type="PANTHER" id="PTHR43103">
    <property type="entry name" value="NUCLEOSIDE-DIPHOSPHATE-SUGAR EPIMERASE"/>
    <property type="match status" value="1"/>
</dbReference>
<dbReference type="RefSeq" id="WP_224829865.1">
    <property type="nucleotide sequence ID" value="NZ_JAIVEF010000030.1"/>
</dbReference>
<keyword evidence="3" id="KW-0520">NAD</keyword>
<evidence type="ECO:0000313" key="5">
    <source>
        <dbReference type="EMBL" id="MFC4989251.1"/>
    </source>
</evidence>
<protein>
    <submittedName>
        <fullName evidence="5">NAD-dependent epimerase/dehydratase family protein</fullName>
    </submittedName>
</protein>
<gene>
    <name evidence="5" type="ORF">ACFPFO_16085</name>
</gene>
<keyword evidence="2" id="KW-0560">Oxidoreductase</keyword>
<dbReference type="PANTHER" id="PTHR43103:SF5">
    <property type="entry name" value="4-EPIMERASE, PUTATIVE (AFU_ORTHOLOGUE AFUA_7G00360)-RELATED"/>
    <property type="match status" value="1"/>
</dbReference>
<evidence type="ECO:0000259" key="4">
    <source>
        <dbReference type="Pfam" id="PF01370"/>
    </source>
</evidence>
<dbReference type="SUPFAM" id="SSF51735">
    <property type="entry name" value="NAD(P)-binding Rossmann-fold domains"/>
    <property type="match status" value="1"/>
</dbReference>
<evidence type="ECO:0000256" key="1">
    <source>
        <dbReference type="ARBA" id="ARBA00007637"/>
    </source>
</evidence>
<dbReference type="Pfam" id="PF01370">
    <property type="entry name" value="Epimerase"/>
    <property type="match status" value="1"/>
</dbReference>
<organism evidence="5 6">
    <name type="scientific">Saliphagus infecundisoli</name>
    <dbReference type="NCBI Taxonomy" id="1849069"/>
    <lineage>
        <taxon>Archaea</taxon>
        <taxon>Methanobacteriati</taxon>
        <taxon>Methanobacteriota</taxon>
        <taxon>Stenosarchaea group</taxon>
        <taxon>Halobacteria</taxon>
        <taxon>Halobacteriales</taxon>
        <taxon>Natrialbaceae</taxon>
        <taxon>Saliphagus</taxon>
    </lineage>
</organism>
<evidence type="ECO:0000256" key="3">
    <source>
        <dbReference type="ARBA" id="ARBA00023027"/>
    </source>
</evidence>
<feature type="domain" description="NAD-dependent epimerase/dehydratase" evidence="4">
    <location>
        <begin position="6"/>
        <end position="158"/>
    </location>
</feature>
<proteinExistence type="inferred from homology"/>
<dbReference type="Proteomes" id="UP001595925">
    <property type="component" value="Unassembled WGS sequence"/>
</dbReference>
<dbReference type="Gene3D" id="3.40.50.720">
    <property type="entry name" value="NAD(P)-binding Rossmann-like Domain"/>
    <property type="match status" value="1"/>
</dbReference>
<dbReference type="GO" id="GO:0016491">
    <property type="term" value="F:oxidoreductase activity"/>
    <property type="evidence" value="ECO:0007669"/>
    <property type="project" value="UniProtKB-KW"/>
</dbReference>
<evidence type="ECO:0000313" key="6">
    <source>
        <dbReference type="Proteomes" id="UP001595925"/>
    </source>
</evidence>
<dbReference type="InterPro" id="IPR036291">
    <property type="entry name" value="NAD(P)-bd_dom_sf"/>
</dbReference>
<evidence type="ECO:0000256" key="2">
    <source>
        <dbReference type="ARBA" id="ARBA00023002"/>
    </source>
</evidence>
<comment type="similarity">
    <text evidence="1">Belongs to the NAD(P)-dependent epimerase/dehydratase family.</text>
</comment>
<accession>A0ABD5QHG8</accession>
<name>A0ABD5QHG8_9EURY</name>
<dbReference type="AlphaFoldDB" id="A0ABD5QHG8"/>
<dbReference type="CDD" id="cd08946">
    <property type="entry name" value="SDR_e"/>
    <property type="match status" value="1"/>
</dbReference>
<comment type="caution">
    <text evidence="5">The sequence shown here is derived from an EMBL/GenBank/DDBJ whole genome shotgun (WGS) entry which is preliminary data.</text>
</comment>
<sequence length="159" mass="17078">MARIGLTGAAGNVGRELLGAFDDEEHDIVLFTHSEHEDVDSETLDVTDPDEVREKLDNVDTVIHLAGASSPDTDWDTVVDLTVQGTKNVLDAAVENGIDRVVFVSSNHAVGTYNAADPTNPKSMTIGDARTVDPDDPTRPDSFYGVSKIACEGLANYYL</sequence>
<keyword evidence="6" id="KW-1185">Reference proteome</keyword>
<dbReference type="EMBL" id="JBHSJG010000044">
    <property type="protein sequence ID" value="MFC4989251.1"/>
    <property type="molecule type" value="Genomic_DNA"/>
</dbReference>